<dbReference type="Pfam" id="PF00440">
    <property type="entry name" value="TetR_N"/>
    <property type="match status" value="1"/>
</dbReference>
<dbReference type="GO" id="GO:0003677">
    <property type="term" value="F:DNA binding"/>
    <property type="evidence" value="ECO:0007669"/>
    <property type="project" value="UniProtKB-UniRule"/>
</dbReference>
<dbReference type="EMBL" id="SDWW01000064">
    <property type="protein sequence ID" value="RYV49569.1"/>
    <property type="molecule type" value="Genomic_DNA"/>
</dbReference>
<evidence type="ECO:0000259" key="3">
    <source>
        <dbReference type="PROSITE" id="PS50977"/>
    </source>
</evidence>
<dbReference type="AlphaFoldDB" id="A0A4Q5MVQ4"/>
<gene>
    <name evidence="4" type="ORF">EUA98_18080</name>
</gene>
<dbReference type="Gene3D" id="1.10.357.10">
    <property type="entry name" value="Tetracycline Repressor, domain 2"/>
    <property type="match status" value="1"/>
</dbReference>
<dbReference type="InterPro" id="IPR009057">
    <property type="entry name" value="Homeodomain-like_sf"/>
</dbReference>
<accession>A0A4Q5MVQ4</accession>
<dbReference type="InterPro" id="IPR041583">
    <property type="entry name" value="TetR_C_31"/>
</dbReference>
<feature type="domain" description="HTH tetR-type" evidence="3">
    <location>
        <begin position="13"/>
        <end position="73"/>
    </location>
</feature>
<evidence type="ECO:0000313" key="5">
    <source>
        <dbReference type="Proteomes" id="UP000293764"/>
    </source>
</evidence>
<evidence type="ECO:0000313" key="4">
    <source>
        <dbReference type="EMBL" id="RYV49569.1"/>
    </source>
</evidence>
<keyword evidence="5" id="KW-1185">Reference proteome</keyword>
<evidence type="ECO:0000256" key="2">
    <source>
        <dbReference type="PROSITE-ProRule" id="PRU00335"/>
    </source>
</evidence>
<dbReference type="SUPFAM" id="SSF46689">
    <property type="entry name" value="Homeodomain-like"/>
    <property type="match status" value="1"/>
</dbReference>
<comment type="caution">
    <text evidence="4">The sequence shown here is derived from an EMBL/GenBank/DDBJ whole genome shotgun (WGS) entry which is preliminary data.</text>
</comment>
<dbReference type="Pfam" id="PF17940">
    <property type="entry name" value="TetR_C_31"/>
    <property type="match status" value="1"/>
</dbReference>
<proteinExistence type="predicted"/>
<dbReference type="RefSeq" id="WP_130104094.1">
    <property type="nucleotide sequence ID" value="NZ_SDWW01000064.1"/>
</dbReference>
<organism evidence="4 5">
    <name type="scientific">Pengzhenrongella frigida</name>
    <dbReference type="NCBI Taxonomy" id="1259133"/>
    <lineage>
        <taxon>Bacteria</taxon>
        <taxon>Bacillati</taxon>
        <taxon>Actinomycetota</taxon>
        <taxon>Actinomycetes</taxon>
        <taxon>Micrococcales</taxon>
        <taxon>Pengzhenrongella</taxon>
    </lineage>
</organism>
<dbReference type="PROSITE" id="PS50977">
    <property type="entry name" value="HTH_TETR_2"/>
    <property type="match status" value="1"/>
</dbReference>
<name>A0A4Q5MVQ4_9MICO</name>
<dbReference type="PRINTS" id="PR00455">
    <property type="entry name" value="HTHTETR"/>
</dbReference>
<keyword evidence="1 2" id="KW-0238">DNA-binding</keyword>
<sequence>MASDDVPRYARGAQRRLALIEAAANLLLEQGLAALSHRAVAARAGLPLASTTYYFDSADDLCDQALQHLAQGWATRAGAVVDALPATIDRAQASQAIVRIMGGDASSEQMLLVHERYLDAGRHHRLRPVVATWNNRLKGLVHTVLVRTSLPADDDTAALVLAVADGAAVTALAEGVPPRDAVAAALHRILSLL</sequence>
<reference evidence="4 5" key="1">
    <citation type="submission" date="2019-01" db="EMBL/GenBank/DDBJ databases">
        <title>Novel species of Cellulomonas.</title>
        <authorList>
            <person name="Liu Q."/>
            <person name="Xin Y.-H."/>
        </authorList>
    </citation>
    <scope>NUCLEOTIDE SEQUENCE [LARGE SCALE GENOMIC DNA]</scope>
    <source>
        <strain evidence="4 5">HLT2-17</strain>
    </source>
</reference>
<feature type="DNA-binding region" description="H-T-H motif" evidence="2">
    <location>
        <begin position="36"/>
        <end position="55"/>
    </location>
</feature>
<dbReference type="Proteomes" id="UP000293764">
    <property type="component" value="Unassembled WGS sequence"/>
</dbReference>
<dbReference type="OrthoDB" id="6929199at2"/>
<protein>
    <submittedName>
        <fullName evidence="4">TetR family transcriptional regulator</fullName>
    </submittedName>
</protein>
<dbReference type="InterPro" id="IPR001647">
    <property type="entry name" value="HTH_TetR"/>
</dbReference>
<evidence type="ECO:0000256" key="1">
    <source>
        <dbReference type="ARBA" id="ARBA00023125"/>
    </source>
</evidence>